<accession>A0AAV2YVP4</accession>
<evidence type="ECO:0000313" key="2">
    <source>
        <dbReference type="EMBL" id="DAZ97766.1"/>
    </source>
</evidence>
<dbReference type="AlphaFoldDB" id="A0AAV2YVP4"/>
<evidence type="ECO:0000259" key="1">
    <source>
        <dbReference type="Pfam" id="PF24964"/>
    </source>
</evidence>
<dbReference type="Proteomes" id="UP001146120">
    <property type="component" value="Unassembled WGS sequence"/>
</dbReference>
<comment type="caution">
    <text evidence="2">The sequence shown here is derived from an EMBL/GenBank/DDBJ whole genome shotgun (WGS) entry which is preliminary data.</text>
</comment>
<protein>
    <recommendedName>
        <fullName evidence="1">DUF7769 domain-containing protein</fullName>
    </recommendedName>
</protein>
<evidence type="ECO:0000313" key="3">
    <source>
        <dbReference type="Proteomes" id="UP001146120"/>
    </source>
</evidence>
<name>A0AAV2YVP4_9STRA</name>
<organism evidence="2 3">
    <name type="scientific">Lagenidium giganteum</name>
    <dbReference type="NCBI Taxonomy" id="4803"/>
    <lineage>
        <taxon>Eukaryota</taxon>
        <taxon>Sar</taxon>
        <taxon>Stramenopiles</taxon>
        <taxon>Oomycota</taxon>
        <taxon>Peronosporomycetes</taxon>
        <taxon>Pythiales</taxon>
        <taxon>Pythiaceae</taxon>
    </lineage>
</organism>
<dbReference type="EMBL" id="DAKRPA010000126">
    <property type="protein sequence ID" value="DAZ97766.1"/>
    <property type="molecule type" value="Genomic_DNA"/>
</dbReference>
<gene>
    <name evidence="2" type="ORF">N0F65_009046</name>
</gene>
<dbReference type="InterPro" id="IPR056671">
    <property type="entry name" value="DUF7769"/>
</dbReference>
<dbReference type="PANTHER" id="PTHR47169:SF2">
    <property type="entry name" value="OS01G0541250 PROTEIN"/>
    <property type="match status" value="1"/>
</dbReference>
<reference evidence="2" key="2">
    <citation type="journal article" date="2023" name="Microbiol Resour">
        <title>Decontamination and Annotation of the Draft Genome Sequence of the Oomycete Lagenidium giganteum ARSEF 373.</title>
        <authorList>
            <person name="Morgan W.R."/>
            <person name="Tartar A."/>
        </authorList>
    </citation>
    <scope>NUCLEOTIDE SEQUENCE</scope>
    <source>
        <strain evidence="2">ARSEF 373</strain>
    </source>
</reference>
<dbReference type="PANTHER" id="PTHR47169">
    <property type="entry name" value="OS01G0541250 PROTEIN"/>
    <property type="match status" value="1"/>
</dbReference>
<keyword evidence="3" id="KW-1185">Reference proteome</keyword>
<dbReference type="Pfam" id="PF24964">
    <property type="entry name" value="DUF7769"/>
    <property type="match status" value="1"/>
</dbReference>
<proteinExistence type="predicted"/>
<feature type="domain" description="DUF7769" evidence="1">
    <location>
        <begin position="7"/>
        <end position="52"/>
    </location>
</feature>
<reference evidence="2" key="1">
    <citation type="submission" date="2022-11" db="EMBL/GenBank/DDBJ databases">
        <authorList>
            <person name="Morgan W.R."/>
            <person name="Tartar A."/>
        </authorList>
    </citation>
    <scope>NUCLEOTIDE SEQUENCE</scope>
    <source>
        <strain evidence="2">ARSEF 373</strain>
    </source>
</reference>
<sequence>MPGDQTSNAKRISIMCELFRVSNEGKLTPKHRRAVAKHFGVSRGIVNRIWVRCCASSGYAGKRECGPILSTPNVDSRANERGRKPLDRDEACRKIRETDPLERTSKERVSFLSGVSYWLVSRLITEGRMLRVARRTKPLLTPTHEYERLRFATSFVREDPSGEPVFRDETDYFYYSIRSTIWSRIRMAASRTCPCKLCNTKNFILKVMFVCAVARPRDGFNGKLGIWSITTLRNSKNRPKGILDTQNVSVDVGISRKYLVDKIIPAIKDSIQSLQSRTRPKNIGDLIADAKKAFDETKPTTLNCTFLTLQTVMHDTMLNGGKNNFNSRHIQKASLMRSRLLPWSLRCEKVVFQRAKQTFRECRGLERRPKSIPIYLQQDNARPHVPVDDPEIHAACVQGGWRIQFTRHQCLGYGLFFMQSSPCSTKNQCETYVSSSATCEAQMPPLSLNNTFHTLQHVFQQVINERGVNSYKPPRQRKAKLRRLGELLPVACEEDAEMRSLWHHI</sequence>